<accession>A0A480AM18</accession>
<comment type="caution">
    <text evidence="2">The sequence shown here is derived from an EMBL/GenBank/DDBJ whole genome shotgun (WGS) entry which is preliminary data.</text>
</comment>
<protein>
    <submittedName>
        <fullName evidence="2">Uncharacterized protein</fullName>
    </submittedName>
</protein>
<dbReference type="RefSeq" id="WP_137731558.1">
    <property type="nucleotide sequence ID" value="NZ_BJCL01000002.1"/>
</dbReference>
<evidence type="ECO:0000313" key="2">
    <source>
        <dbReference type="EMBL" id="GCL61790.1"/>
    </source>
</evidence>
<name>A0A480AM18_9BURK</name>
<keyword evidence="1" id="KW-0472">Membrane</keyword>
<sequence length="202" mass="21682">MAADPHTPPPQQVGAPVDGAFQHPPSALSLWLRSDFPWLFRPWRAAVVGLTLVLLVLGAQQAVSRLSRPPPQPVQAEVQALRALVSLVEECRGTESLLVLLPRGAERDAAIDRLHQQQAGVGDWLQRHDGWLVAAHGRASVDQLAAAAGTWHALQLRIVAAPPGDDRGGQTNASRVLTTGPSADAYATVVASVEGMLRRHRR</sequence>
<gene>
    <name evidence="2" type="ORF">AQPW35_08710</name>
</gene>
<feature type="transmembrane region" description="Helical" evidence="1">
    <location>
        <begin position="38"/>
        <end position="59"/>
    </location>
</feature>
<proteinExistence type="predicted"/>
<dbReference type="EMBL" id="BJCL01000002">
    <property type="protein sequence ID" value="GCL61790.1"/>
    <property type="molecule type" value="Genomic_DNA"/>
</dbReference>
<keyword evidence="1" id="KW-0812">Transmembrane</keyword>
<dbReference type="Proteomes" id="UP000301751">
    <property type="component" value="Unassembled WGS sequence"/>
</dbReference>
<evidence type="ECO:0000313" key="3">
    <source>
        <dbReference type="Proteomes" id="UP000301751"/>
    </source>
</evidence>
<keyword evidence="1" id="KW-1133">Transmembrane helix</keyword>
<dbReference type="AlphaFoldDB" id="A0A480AM18"/>
<keyword evidence="3" id="KW-1185">Reference proteome</keyword>
<evidence type="ECO:0000256" key="1">
    <source>
        <dbReference type="SAM" id="Phobius"/>
    </source>
</evidence>
<organism evidence="2 3">
    <name type="scientific">Pseudaquabacterium pictum</name>
    <dbReference type="NCBI Taxonomy" id="2315236"/>
    <lineage>
        <taxon>Bacteria</taxon>
        <taxon>Pseudomonadati</taxon>
        <taxon>Pseudomonadota</taxon>
        <taxon>Betaproteobacteria</taxon>
        <taxon>Burkholderiales</taxon>
        <taxon>Sphaerotilaceae</taxon>
        <taxon>Pseudaquabacterium</taxon>
    </lineage>
</organism>
<reference evidence="3" key="1">
    <citation type="submission" date="2019-03" db="EMBL/GenBank/DDBJ databases">
        <title>Aquabacterium pictum sp.nov., the first bacteriochlorophyll a-containing freshwater bacterium in the genus Aquabacterium of the class Betaproteobacteria.</title>
        <authorList>
            <person name="Hirose S."/>
            <person name="Tank M."/>
            <person name="Hara E."/>
            <person name="Tamaki H."/>
            <person name="Takaichi S."/>
            <person name="Haruta S."/>
            <person name="Hanada S."/>
        </authorList>
    </citation>
    <scope>NUCLEOTIDE SEQUENCE [LARGE SCALE GENOMIC DNA]</scope>
    <source>
        <strain evidence="3">W35</strain>
    </source>
</reference>